<sequence>MMLTVFHFTLQTFCSTVTYNQKPTSQNPRCQFWGENRAMVCEVSSSQTAPSTELFTMVSSSSSSAESNFRQLDDAFLQTQTRIWLGEVLLIRLDEQLIISELLADGELLFQVSKVVWKLLSAKHMEIRHINAYKIQSFTSKKNVARYRPYSNVDSFLKICKILGLTGVDLFSPSDVVERRNTRKVCMCIRSFSKKSRSININVPDFDIVTCMVTMPKDLVGCMRRSLELSHSIPADSSGDYYLQKHARRRSRQGYPASTKDFETYSDQYEDPENKHLMLQFDNLHTDDLYDYTSEINYNIASPMVERICLPEDLDQLDIQNQQRNGIYDDFELLCSMESLQYHCSKDIDHDCELTWSSSPPSGDLRTDLIHMSSHLDTKMEQVQESRRIVDFDYFENLSLSSNGSVNVTPKNDKTPGKREASSLTKYRKDLDLFHEENSTPNVYQSASSHGSNPTPQTAESGKFFETCDDKEVLLVACMNCYPREALNLGDEVDAENNFRNIESFKVPNDKNDRWDKIKEEHESQGIVKCREMSYQIISNAVYSCFEKKFEETEPSLYSPDCYFCNTNSADIVVPHSNDTRSTSPKIFLAYEERESQVGLKGLENGSCCQSEESLSCQSYYLPESCKWDQKGKCAIISYKDNKSSCSVENGSHEEITPCIQKTSEVLSTVVKLDTDGKELNIYSPALASNAVVLGDCEKPSILGDDPSDFCKGDAAQDIGDGGQGVLDMIINDVADPVNCDEVVSLTESFMANLSSKHGFDPVYRSEHTRVVHVKDEINPEDERVHLENLVGTEERGEEIPKEKPQKKQLLRSVLGGAAAVGLLFMILHLRRNGGEKATQPSMASSHIGKEKIQKNSNRKVKRSTTKGVYPAERIKLK</sequence>
<dbReference type="GO" id="GO:0051015">
    <property type="term" value="F:actin filament binding"/>
    <property type="evidence" value="ECO:0007669"/>
    <property type="project" value="TreeGrafter"/>
</dbReference>
<keyword evidence="2" id="KW-0732">Signal</keyword>
<evidence type="ECO:0000313" key="4">
    <source>
        <dbReference type="Proteomes" id="UP001374584"/>
    </source>
</evidence>
<comment type="caution">
    <text evidence="3">The sequence shown here is derived from an EMBL/GenBank/DDBJ whole genome shotgun (WGS) entry which is preliminary data.</text>
</comment>
<dbReference type="Proteomes" id="UP001374584">
    <property type="component" value="Unassembled WGS sequence"/>
</dbReference>
<dbReference type="CDD" id="cd00014">
    <property type="entry name" value="CH_SF"/>
    <property type="match status" value="1"/>
</dbReference>
<evidence type="ECO:0000256" key="2">
    <source>
        <dbReference type="SAM" id="SignalP"/>
    </source>
</evidence>
<dbReference type="PANTHER" id="PTHR46756">
    <property type="entry name" value="TRANSGELIN"/>
    <property type="match status" value="1"/>
</dbReference>
<dbReference type="GO" id="GO:0005884">
    <property type="term" value="C:actin filament"/>
    <property type="evidence" value="ECO:0007669"/>
    <property type="project" value="TreeGrafter"/>
</dbReference>
<feature type="region of interest" description="Disordered" evidence="1">
    <location>
        <begin position="440"/>
        <end position="462"/>
    </location>
</feature>
<dbReference type="EMBL" id="JAYMYR010000004">
    <property type="protein sequence ID" value="KAK7369557.1"/>
    <property type="molecule type" value="Genomic_DNA"/>
</dbReference>
<dbReference type="SUPFAM" id="SSF47576">
    <property type="entry name" value="Calponin-homology domain, CH-domain"/>
    <property type="match status" value="1"/>
</dbReference>
<feature type="compositionally biased region" description="Polar residues" evidence="1">
    <location>
        <begin position="440"/>
        <end position="460"/>
    </location>
</feature>
<organism evidence="3 4">
    <name type="scientific">Phaseolus coccineus</name>
    <name type="common">Scarlet runner bean</name>
    <name type="synonym">Phaseolus multiflorus</name>
    <dbReference type="NCBI Taxonomy" id="3886"/>
    <lineage>
        <taxon>Eukaryota</taxon>
        <taxon>Viridiplantae</taxon>
        <taxon>Streptophyta</taxon>
        <taxon>Embryophyta</taxon>
        <taxon>Tracheophyta</taxon>
        <taxon>Spermatophyta</taxon>
        <taxon>Magnoliopsida</taxon>
        <taxon>eudicotyledons</taxon>
        <taxon>Gunneridae</taxon>
        <taxon>Pentapetalae</taxon>
        <taxon>rosids</taxon>
        <taxon>fabids</taxon>
        <taxon>Fabales</taxon>
        <taxon>Fabaceae</taxon>
        <taxon>Papilionoideae</taxon>
        <taxon>50 kb inversion clade</taxon>
        <taxon>NPAAA clade</taxon>
        <taxon>indigoferoid/millettioid clade</taxon>
        <taxon>Phaseoleae</taxon>
        <taxon>Phaseolus</taxon>
    </lineage>
</organism>
<feature type="region of interest" description="Disordered" evidence="1">
    <location>
        <begin position="836"/>
        <end position="878"/>
    </location>
</feature>
<protein>
    <recommendedName>
        <fullName evidence="5">Calponin-homology (CH) domain-containing protein</fullName>
    </recommendedName>
</protein>
<evidence type="ECO:0000313" key="3">
    <source>
        <dbReference type="EMBL" id="KAK7369557.1"/>
    </source>
</evidence>
<dbReference type="GO" id="GO:0008093">
    <property type="term" value="F:cytoskeletal anchor activity"/>
    <property type="evidence" value="ECO:0007669"/>
    <property type="project" value="TreeGrafter"/>
</dbReference>
<dbReference type="GO" id="GO:0051764">
    <property type="term" value="P:actin crosslink formation"/>
    <property type="evidence" value="ECO:0007669"/>
    <property type="project" value="TreeGrafter"/>
</dbReference>
<dbReference type="Gene3D" id="1.10.418.10">
    <property type="entry name" value="Calponin-like domain"/>
    <property type="match status" value="1"/>
</dbReference>
<feature type="chain" id="PRO_5042922853" description="Calponin-homology (CH) domain-containing protein" evidence="2">
    <location>
        <begin position="17"/>
        <end position="878"/>
    </location>
</feature>
<evidence type="ECO:0000256" key="1">
    <source>
        <dbReference type="SAM" id="MobiDB-lite"/>
    </source>
</evidence>
<dbReference type="InterPro" id="IPR036872">
    <property type="entry name" value="CH_dom_sf"/>
</dbReference>
<feature type="signal peptide" evidence="2">
    <location>
        <begin position="1"/>
        <end position="16"/>
    </location>
</feature>
<evidence type="ECO:0008006" key="5">
    <source>
        <dbReference type="Google" id="ProtNLM"/>
    </source>
</evidence>
<proteinExistence type="predicted"/>
<dbReference type="AlphaFoldDB" id="A0AAN9RF35"/>
<dbReference type="PANTHER" id="PTHR46756:SF18">
    <property type="entry name" value="GAS2-LIKE PROTEIN PICKLED EGGS"/>
    <property type="match status" value="1"/>
</dbReference>
<reference evidence="3 4" key="1">
    <citation type="submission" date="2024-01" db="EMBL/GenBank/DDBJ databases">
        <title>The genomes of 5 underutilized Papilionoideae crops provide insights into root nodulation and disease resistanc.</title>
        <authorList>
            <person name="Jiang F."/>
        </authorList>
    </citation>
    <scope>NUCLEOTIDE SEQUENCE [LARGE SCALE GENOMIC DNA]</scope>
    <source>
        <strain evidence="3">JINMINGXINNONG_FW02</strain>
        <tissue evidence="3">Leaves</tissue>
    </source>
</reference>
<accession>A0AAN9RF35</accession>
<keyword evidence="4" id="KW-1185">Reference proteome</keyword>
<name>A0AAN9RF35_PHACN</name>
<gene>
    <name evidence="3" type="ORF">VNO80_11597</name>
</gene>